<dbReference type="Proteomes" id="UP001460270">
    <property type="component" value="Unassembled WGS sequence"/>
</dbReference>
<organism evidence="2 3">
    <name type="scientific">Mugilogobius chulae</name>
    <name type="common">yellowstripe goby</name>
    <dbReference type="NCBI Taxonomy" id="88201"/>
    <lineage>
        <taxon>Eukaryota</taxon>
        <taxon>Metazoa</taxon>
        <taxon>Chordata</taxon>
        <taxon>Craniata</taxon>
        <taxon>Vertebrata</taxon>
        <taxon>Euteleostomi</taxon>
        <taxon>Actinopterygii</taxon>
        <taxon>Neopterygii</taxon>
        <taxon>Teleostei</taxon>
        <taxon>Neoteleostei</taxon>
        <taxon>Acanthomorphata</taxon>
        <taxon>Gobiaria</taxon>
        <taxon>Gobiiformes</taxon>
        <taxon>Gobioidei</taxon>
        <taxon>Gobiidae</taxon>
        <taxon>Gobionellinae</taxon>
        <taxon>Mugilogobius</taxon>
    </lineage>
</organism>
<sequence length="527" mass="60792">MERGQRVTKERKRETVRKRREGGSKTEKEKGKREERDKMKKERKKGKTEKRRERWKRERMRGKERKKEKGEKRVIMGNSDSNFTCEGAELQPTNTWWGRGYRASGRSYRKPSQPIRSQSRSTKHQQNVDLNADFGTVFTSNVFEHKWTNPQRDFERNSVVLSVKNGSLSSEENLEKCEMNLSNGSCQDSGFGEVPSPVSSQSPGSSPDLVLVQDLKDLMSTDAEADAERKDAFRSRIRKWSDWTGSLRIKKRRVQDPDLGSTWSFNPFQNQDLSQIPVQTPDQTQRLSIYQNFKQDLESKSTLGSTKTSSDPDSADPGEQQGLGSKPGPNQDPGLDRGVVRRAGWVWIKPLIKLSKDQLELVPRRKWKKYWVKLRGCWLQFFKSPGLDQDPDLERDMDPVTELREGELGPVMELRVWDSLVQPVPEHPTKEHVFCLSNAVGQVYLLQSNLTFPTFLRVQSYAREPRSSLVVPPDDTRSWSGCGLYTFTHTWECPQYNTHTQTGWRLGDVCLDLLPCCGKRKHTDMKY</sequence>
<feature type="region of interest" description="Disordered" evidence="1">
    <location>
        <begin position="1"/>
        <end position="125"/>
    </location>
</feature>
<proteinExistence type="predicted"/>
<dbReference type="Gene3D" id="2.30.29.30">
    <property type="entry name" value="Pleckstrin-homology domain (PH domain)/Phosphotyrosine-binding domain (PTB)"/>
    <property type="match status" value="1"/>
</dbReference>
<feature type="compositionally biased region" description="Polar residues" evidence="1">
    <location>
        <begin position="114"/>
        <end position="125"/>
    </location>
</feature>
<protein>
    <submittedName>
        <fullName evidence="2">Uncharacterized protein</fullName>
    </submittedName>
</protein>
<dbReference type="AlphaFoldDB" id="A0AAW0NQ40"/>
<reference evidence="3" key="1">
    <citation type="submission" date="2024-04" db="EMBL/GenBank/DDBJ databases">
        <title>Salinicola lusitanus LLJ914,a marine bacterium isolated from the Okinawa Trough.</title>
        <authorList>
            <person name="Li J."/>
        </authorList>
    </citation>
    <scope>NUCLEOTIDE SEQUENCE [LARGE SCALE GENOMIC DNA]</scope>
</reference>
<feature type="compositionally biased region" description="Low complexity" evidence="1">
    <location>
        <begin position="195"/>
        <end position="207"/>
    </location>
</feature>
<gene>
    <name evidence="2" type="ORF">WMY93_015277</name>
</gene>
<dbReference type="PANTHER" id="PTHR46001">
    <property type="entry name" value="TIAM (MAMMALIAN TUMOR INVASION AND METASTASIS FACTOR) HOMOLOG"/>
    <property type="match status" value="1"/>
</dbReference>
<feature type="compositionally biased region" description="Basic and acidic residues" evidence="1">
    <location>
        <begin position="65"/>
        <end position="74"/>
    </location>
</feature>
<evidence type="ECO:0000313" key="2">
    <source>
        <dbReference type="EMBL" id="KAK7906665.1"/>
    </source>
</evidence>
<feature type="compositionally biased region" description="Low complexity" evidence="1">
    <location>
        <begin position="300"/>
        <end position="309"/>
    </location>
</feature>
<dbReference type="GO" id="GO:0007264">
    <property type="term" value="P:small GTPase-mediated signal transduction"/>
    <property type="evidence" value="ECO:0007669"/>
    <property type="project" value="InterPro"/>
</dbReference>
<evidence type="ECO:0000313" key="3">
    <source>
        <dbReference type="Proteomes" id="UP001460270"/>
    </source>
</evidence>
<dbReference type="InterPro" id="IPR043537">
    <property type="entry name" value="Tiam1/Tiam2/Sif"/>
</dbReference>
<keyword evidence="3" id="KW-1185">Reference proteome</keyword>
<dbReference type="PANTHER" id="PTHR46001:SF3">
    <property type="entry name" value="PROTEIN STILL LIFE, ISOFORM SIF TYPE 1"/>
    <property type="match status" value="1"/>
</dbReference>
<feature type="compositionally biased region" description="Basic and acidic residues" evidence="1">
    <location>
        <begin position="21"/>
        <end position="40"/>
    </location>
</feature>
<dbReference type="GO" id="GO:0005085">
    <property type="term" value="F:guanyl-nucleotide exchange factor activity"/>
    <property type="evidence" value="ECO:0007669"/>
    <property type="project" value="InterPro"/>
</dbReference>
<feature type="region of interest" description="Disordered" evidence="1">
    <location>
        <begin position="188"/>
        <end position="208"/>
    </location>
</feature>
<dbReference type="EMBL" id="JBBPFD010000011">
    <property type="protein sequence ID" value="KAK7906665.1"/>
    <property type="molecule type" value="Genomic_DNA"/>
</dbReference>
<dbReference type="SUPFAM" id="SSF50729">
    <property type="entry name" value="PH domain-like"/>
    <property type="match status" value="1"/>
</dbReference>
<dbReference type="InterPro" id="IPR011993">
    <property type="entry name" value="PH-like_dom_sf"/>
</dbReference>
<name>A0AAW0NQ40_9GOBI</name>
<feature type="region of interest" description="Disordered" evidence="1">
    <location>
        <begin position="300"/>
        <end position="336"/>
    </location>
</feature>
<comment type="caution">
    <text evidence="2">The sequence shown here is derived from an EMBL/GenBank/DDBJ whole genome shotgun (WGS) entry which is preliminary data.</text>
</comment>
<accession>A0AAW0NQ40</accession>
<evidence type="ECO:0000256" key="1">
    <source>
        <dbReference type="SAM" id="MobiDB-lite"/>
    </source>
</evidence>
<feature type="compositionally biased region" description="Basic and acidic residues" evidence="1">
    <location>
        <begin position="1"/>
        <end position="13"/>
    </location>
</feature>